<feature type="domain" description="Aldehyde dehydrogenase" evidence="2">
    <location>
        <begin position="2"/>
        <end position="50"/>
    </location>
</feature>
<dbReference type="EMBL" id="ANHY01000017">
    <property type="protein sequence ID" value="EKV28033.1"/>
    <property type="molecule type" value="Genomic_DNA"/>
</dbReference>
<dbReference type="eggNOG" id="COG1012">
    <property type="taxonomic scope" value="Bacteria"/>
</dbReference>
<dbReference type="InterPro" id="IPR016162">
    <property type="entry name" value="Ald_DH_N"/>
</dbReference>
<dbReference type="InterPro" id="IPR016161">
    <property type="entry name" value="Ald_DH/histidinol_DH"/>
</dbReference>
<name>K9HBV6_9PROT</name>
<evidence type="ECO:0000313" key="3">
    <source>
        <dbReference type="EMBL" id="EKV28033.1"/>
    </source>
</evidence>
<dbReference type="Pfam" id="PF00171">
    <property type="entry name" value="Aldedh"/>
    <property type="match status" value="1"/>
</dbReference>
<evidence type="ECO:0000256" key="1">
    <source>
        <dbReference type="ARBA" id="ARBA00023002"/>
    </source>
</evidence>
<dbReference type="STRING" id="1238182.C882_1034"/>
<dbReference type="GO" id="GO:0016491">
    <property type="term" value="F:oxidoreductase activity"/>
    <property type="evidence" value="ECO:0007669"/>
    <property type="project" value="UniProtKB-KW"/>
</dbReference>
<dbReference type="SUPFAM" id="SSF53720">
    <property type="entry name" value="ALDH-like"/>
    <property type="match status" value="1"/>
</dbReference>
<evidence type="ECO:0000259" key="2">
    <source>
        <dbReference type="Pfam" id="PF00171"/>
    </source>
</evidence>
<comment type="caution">
    <text evidence="3">The sequence shown here is derived from an EMBL/GenBank/DDBJ whole genome shotgun (WGS) entry which is preliminary data.</text>
</comment>
<proteinExistence type="predicted"/>
<sequence length="66" mass="7212">MDVDMVSFTGSTEPGRRFLSYSAGSNLKEVVLEMVGKNPCIVMNDAENLEDIPTPVYGVQQGHHLS</sequence>
<dbReference type="Proteomes" id="UP000009881">
    <property type="component" value="Unassembled WGS sequence"/>
</dbReference>
<dbReference type="Gene3D" id="3.40.605.10">
    <property type="entry name" value="Aldehyde Dehydrogenase, Chain A, domain 1"/>
    <property type="match status" value="1"/>
</dbReference>
<keyword evidence="1" id="KW-0560">Oxidoreductase</keyword>
<protein>
    <submittedName>
        <fullName evidence="3">Aldehyde dehydrogenase</fullName>
    </submittedName>
</protein>
<organism evidence="3 4">
    <name type="scientific">Caenispirillum salinarum AK4</name>
    <dbReference type="NCBI Taxonomy" id="1238182"/>
    <lineage>
        <taxon>Bacteria</taxon>
        <taxon>Pseudomonadati</taxon>
        <taxon>Pseudomonadota</taxon>
        <taxon>Alphaproteobacteria</taxon>
        <taxon>Rhodospirillales</taxon>
        <taxon>Novispirillaceae</taxon>
        <taxon>Caenispirillum</taxon>
    </lineage>
</organism>
<reference evidence="3 4" key="1">
    <citation type="journal article" date="2013" name="Genome Announc.">
        <title>Draft Genome Sequence of an Alphaproteobacterium, Caenispirillum salinarum AK4(T), Isolated from a Solar Saltern.</title>
        <authorList>
            <person name="Khatri I."/>
            <person name="Singh A."/>
            <person name="Korpole S."/>
            <person name="Pinnaka A.K."/>
            <person name="Subramanian S."/>
        </authorList>
    </citation>
    <scope>NUCLEOTIDE SEQUENCE [LARGE SCALE GENOMIC DNA]</scope>
    <source>
        <strain evidence="3 4">AK4</strain>
    </source>
</reference>
<dbReference type="InterPro" id="IPR015590">
    <property type="entry name" value="Aldehyde_DH_dom"/>
</dbReference>
<dbReference type="PATRIC" id="fig|1238182.3.peg.3248"/>
<keyword evidence="4" id="KW-1185">Reference proteome</keyword>
<dbReference type="AlphaFoldDB" id="K9HBV6"/>
<evidence type="ECO:0000313" key="4">
    <source>
        <dbReference type="Proteomes" id="UP000009881"/>
    </source>
</evidence>
<dbReference type="PANTHER" id="PTHR11699">
    <property type="entry name" value="ALDEHYDE DEHYDROGENASE-RELATED"/>
    <property type="match status" value="1"/>
</dbReference>
<accession>K9HBV6</accession>
<dbReference type="OrthoDB" id="9808049at2"/>
<gene>
    <name evidence="3" type="ORF">C882_1034</name>
</gene>